<dbReference type="Gene3D" id="3.40.50.300">
    <property type="entry name" value="P-loop containing nucleotide triphosphate hydrolases"/>
    <property type="match status" value="1"/>
</dbReference>
<dbReference type="PROSITE" id="PS50082">
    <property type="entry name" value="WD_REPEATS_2"/>
    <property type="match status" value="2"/>
</dbReference>
<accession>A0A428TJH9</accession>
<evidence type="ECO:0000256" key="3">
    <source>
        <dbReference type="PROSITE-ProRule" id="PRU00221"/>
    </source>
</evidence>
<feature type="repeat" description="WD" evidence="3">
    <location>
        <begin position="953"/>
        <end position="994"/>
    </location>
</feature>
<evidence type="ECO:0000256" key="1">
    <source>
        <dbReference type="ARBA" id="ARBA00022574"/>
    </source>
</evidence>
<dbReference type="Proteomes" id="UP000288429">
    <property type="component" value="Unassembled WGS sequence"/>
</dbReference>
<dbReference type="InterPro" id="IPR011047">
    <property type="entry name" value="Quinoprotein_ADH-like_sf"/>
</dbReference>
<dbReference type="Pfam" id="PF24883">
    <property type="entry name" value="NPHP3_N"/>
    <property type="match status" value="1"/>
</dbReference>
<evidence type="ECO:0000313" key="6">
    <source>
        <dbReference type="Proteomes" id="UP000288429"/>
    </source>
</evidence>
<protein>
    <recommendedName>
        <fullName evidence="4">Nephrocystin 3-like N-terminal domain-containing protein</fullName>
    </recommendedName>
</protein>
<dbReference type="Gene3D" id="2.130.10.10">
    <property type="entry name" value="YVTN repeat-like/Quinoprotein amine dehydrogenase"/>
    <property type="match status" value="3"/>
</dbReference>
<dbReference type="InterPro" id="IPR015943">
    <property type="entry name" value="WD40/YVTN_repeat-like_dom_sf"/>
</dbReference>
<dbReference type="SMART" id="SM00320">
    <property type="entry name" value="WD40"/>
    <property type="match status" value="6"/>
</dbReference>
<keyword evidence="6" id="KW-1185">Reference proteome</keyword>
<dbReference type="PROSITE" id="PS50294">
    <property type="entry name" value="WD_REPEATS_REGION"/>
    <property type="match status" value="1"/>
</dbReference>
<dbReference type="PROSITE" id="PS00678">
    <property type="entry name" value="WD_REPEATS_1"/>
    <property type="match status" value="1"/>
</dbReference>
<dbReference type="SUPFAM" id="SSF82171">
    <property type="entry name" value="DPP6 N-terminal domain-like"/>
    <property type="match status" value="1"/>
</dbReference>
<dbReference type="InterPro" id="IPR019775">
    <property type="entry name" value="WD40_repeat_CS"/>
</dbReference>
<keyword evidence="1 3" id="KW-0853">WD repeat</keyword>
<proteinExistence type="predicted"/>
<dbReference type="SUPFAM" id="SSF52540">
    <property type="entry name" value="P-loop containing nucleoside triphosphate hydrolases"/>
    <property type="match status" value="1"/>
</dbReference>
<dbReference type="InterPro" id="IPR027417">
    <property type="entry name" value="P-loop_NTPase"/>
</dbReference>
<evidence type="ECO:0000313" key="5">
    <source>
        <dbReference type="EMBL" id="RSM02193.1"/>
    </source>
</evidence>
<dbReference type="PANTHER" id="PTHR19879:SF9">
    <property type="entry name" value="TRANSCRIPTION INITIATION FACTOR TFIID SUBUNIT 5"/>
    <property type="match status" value="1"/>
</dbReference>
<dbReference type="Pfam" id="PF00400">
    <property type="entry name" value="WD40"/>
    <property type="match status" value="3"/>
</dbReference>
<organism evidence="5 6">
    <name type="scientific">Fusarium ambrosium</name>
    <dbReference type="NCBI Taxonomy" id="131363"/>
    <lineage>
        <taxon>Eukaryota</taxon>
        <taxon>Fungi</taxon>
        <taxon>Dikarya</taxon>
        <taxon>Ascomycota</taxon>
        <taxon>Pezizomycotina</taxon>
        <taxon>Sordariomycetes</taxon>
        <taxon>Hypocreomycetidae</taxon>
        <taxon>Hypocreales</taxon>
        <taxon>Nectriaceae</taxon>
        <taxon>Fusarium</taxon>
        <taxon>Fusarium solani species complex</taxon>
    </lineage>
</organism>
<keyword evidence="2" id="KW-0677">Repeat</keyword>
<dbReference type="InterPro" id="IPR001680">
    <property type="entry name" value="WD40_rpt"/>
</dbReference>
<dbReference type="PANTHER" id="PTHR19879">
    <property type="entry name" value="TRANSCRIPTION INITIATION FACTOR TFIID"/>
    <property type="match status" value="1"/>
</dbReference>
<evidence type="ECO:0000256" key="2">
    <source>
        <dbReference type="ARBA" id="ARBA00022737"/>
    </source>
</evidence>
<dbReference type="InterPro" id="IPR056884">
    <property type="entry name" value="NPHP3-like_N"/>
</dbReference>
<dbReference type="SUPFAM" id="SSF50998">
    <property type="entry name" value="Quinoprotein alcohol dehydrogenase-like"/>
    <property type="match status" value="1"/>
</dbReference>
<comment type="caution">
    <text evidence="5">The sequence shown here is derived from an EMBL/GenBank/DDBJ whole genome shotgun (WGS) entry which is preliminary data.</text>
</comment>
<reference evidence="5 6" key="1">
    <citation type="submission" date="2017-06" db="EMBL/GenBank/DDBJ databases">
        <title>Cmopartive genomic analysis of Ambrosia Fusariam Clade fungi.</title>
        <authorList>
            <person name="Stajich J.E."/>
            <person name="Carrillo J."/>
            <person name="Kijimoto T."/>
            <person name="Eskalen A."/>
            <person name="O'Donnell K."/>
            <person name="Kasson M."/>
        </authorList>
    </citation>
    <scope>NUCLEOTIDE SEQUENCE [LARGE SCALE GENOMIC DNA]</scope>
    <source>
        <strain evidence="5 6">NRRL 20438</strain>
    </source>
</reference>
<name>A0A428TJH9_9HYPO</name>
<evidence type="ECO:0000259" key="4">
    <source>
        <dbReference type="Pfam" id="PF24883"/>
    </source>
</evidence>
<sequence>MAPSVPIHVETSNNKSGFASIQVNAPIIGGTSAPETERKRVRNELLAKIGPPNAEPRPAQGTCEWILKDEKFQSWCASSDNHLLWISGRPGKGKSHLASFVGEKLSHRTAEASSCPFVLKFSCKNTDIRQSTSLAVHLNVLHQILQFCRSDEALHEKASSILNDIHTKLNSNLPRDDLWGIIKEFINRDINTTDHLTYFILDGLDECDAESMEDLSEKLQHLCSTTCRQGRPHFKAILLSRPLATISNRDLRIDLDDDEQYGAQILQEIRLFINDKMGSSPIFETWKDELEILKTTLVERSNKTFLWVSLALELLKSYPSDLKAIVAGQSQDALDRLLPVGLPSMYNRMLLEALRGKYDGKRNFDPKACAMAIQFVCVAFRPLTLTELQGAAGPSSDVPTILSRCRHLLVRKSINDEIREIEGEIKGNIENNTGEKTFQLVHLSLKQYLQQRSRFTIPAPMALLLWPSLSMAVDTLRITIHRFYYLDHILFGATILSLNGFFKHYPAVGFVLVALLVPGLSKSWKQERSWLLHFLLRMFEGSLALCVYGAFAASEPSSHKALFLRSVTFLMDKKDGLQMEKNINLLRPGALSSRKPKSVDAELAPFGQYACRFWADHLYSLCEIDWTPREKNLYEDVALGFLENHLLDWLRNLSLQNKLGDGVRSIKRLIRTFETRANAFNLCSYIYTLLNRHDKVCRLILFLKDAERFVMQSVAAIERAPFQVYGGALAFCPNNSIVRSMVWDRVLPLADKIKTTQDDWSPVLQVLEGNAGEVTSVAFSNDGKTMASATADGVVLLWDTEKGRFTWVLTVEDARVNLSCVAFSRHGQVISSGWRYGPEKGAVILIWDRQTGERVKCIEAGTFHPRTIACSPDSDELSIAYHEDLIQIWSLRMGNLVCEIPAENTDCIMSMAFSPDGYLIASGIRQVKIWNLETRQLKCMIESKSPHGEEPWLRGRKPRLDSMAFQPTDSVMAPGPNHGIVQLWDSKTGGPSKTVSRLFGRGVRAAFSPDRTMIASEDYSRIILRGSTTSSSRPERIVELDKTQGNVIWMTMSSNKKILATLSGNNTISLWSLQTGGLTPLGTHIREVFTFALSPHGYSMAFSPTTHKKTIALCGVVKNKEAYVLDRHSDDIVALRFSPDGLTLASFSSDCVCLWDPATGVLRRVLKPTDTNYSFPQPTASLADPLWLDFSRDSRWLAFDIGPYSNSAIQIWDLTSAGGSHLPLEDYDGYMDAISLSSDGRKIATIATQNDMVQVWDTSTGQQLHAIRGNRGLWRWCATSLGSE</sequence>
<feature type="repeat" description="WD" evidence="3">
    <location>
        <begin position="767"/>
        <end position="808"/>
    </location>
</feature>
<dbReference type="EMBL" id="NIZV01000179">
    <property type="protein sequence ID" value="RSM02193.1"/>
    <property type="molecule type" value="Genomic_DNA"/>
</dbReference>
<feature type="domain" description="Nephrocystin 3-like N-terminal" evidence="4">
    <location>
        <begin position="61"/>
        <end position="241"/>
    </location>
</feature>
<gene>
    <name evidence="5" type="ORF">CDV31_011037</name>
</gene>